<keyword evidence="2" id="KW-0802">TPR repeat</keyword>
<comment type="caution">
    <text evidence="7">The sequence shown here is derived from an EMBL/GenBank/DDBJ whole genome shotgun (WGS) entry which is preliminary data.</text>
</comment>
<evidence type="ECO:0000256" key="4">
    <source>
        <dbReference type="SAM" id="Phobius"/>
    </source>
</evidence>
<evidence type="ECO:0000256" key="1">
    <source>
        <dbReference type="ARBA" id="ARBA00022729"/>
    </source>
</evidence>
<evidence type="ECO:0000259" key="5">
    <source>
        <dbReference type="Pfam" id="PF09699"/>
    </source>
</evidence>
<dbReference type="Gene3D" id="1.25.40.10">
    <property type="entry name" value="Tetratricopeptide repeat domain"/>
    <property type="match status" value="1"/>
</dbReference>
<feature type="repeat" description="TPR" evidence="2">
    <location>
        <begin position="628"/>
        <end position="661"/>
    </location>
</feature>
<dbReference type="SUPFAM" id="SSF48452">
    <property type="entry name" value="TPR-like"/>
    <property type="match status" value="1"/>
</dbReference>
<dbReference type="Pfam" id="PF13429">
    <property type="entry name" value="TPR_15"/>
    <property type="match status" value="1"/>
</dbReference>
<dbReference type="PANTHER" id="PTHR35038:SF8">
    <property type="entry name" value="C-TYPE POLYHEME CYTOCHROME OMCC"/>
    <property type="match status" value="1"/>
</dbReference>
<keyword evidence="4" id="KW-0472">Membrane</keyword>
<protein>
    <submittedName>
        <fullName evidence="7">Uncharacterized protein</fullName>
    </submittedName>
</protein>
<evidence type="ECO:0000259" key="6">
    <source>
        <dbReference type="Pfam" id="PF13435"/>
    </source>
</evidence>
<dbReference type="AlphaFoldDB" id="A0A1E3VWY5"/>
<evidence type="ECO:0000313" key="7">
    <source>
        <dbReference type="EMBL" id="ODR97771.1"/>
    </source>
</evidence>
<dbReference type="InterPro" id="IPR023155">
    <property type="entry name" value="Cyt_c-552/4"/>
</dbReference>
<evidence type="ECO:0000256" key="2">
    <source>
        <dbReference type="PROSITE-ProRule" id="PRU00339"/>
    </source>
</evidence>
<dbReference type="Proteomes" id="UP000094472">
    <property type="component" value="Unassembled WGS sequence"/>
</dbReference>
<dbReference type="PROSITE" id="PS50005">
    <property type="entry name" value="TPR"/>
    <property type="match status" value="2"/>
</dbReference>
<feature type="domain" description="Cytochrome c-552/4" evidence="6">
    <location>
        <begin position="221"/>
        <end position="259"/>
    </location>
</feature>
<dbReference type="SMART" id="SM00028">
    <property type="entry name" value="TPR"/>
    <property type="match status" value="5"/>
</dbReference>
<dbReference type="InterPro" id="IPR051829">
    <property type="entry name" value="Multiheme_Cytochr_ET"/>
</dbReference>
<dbReference type="Pfam" id="PF13435">
    <property type="entry name" value="Cytochrome_C554"/>
    <property type="match status" value="1"/>
</dbReference>
<proteinExistence type="predicted"/>
<evidence type="ECO:0000313" key="8">
    <source>
        <dbReference type="Proteomes" id="UP000094472"/>
    </source>
</evidence>
<dbReference type="InterPro" id="IPR036280">
    <property type="entry name" value="Multihaem_cyt_sf"/>
</dbReference>
<organism evidence="7 8">
    <name type="scientific">Methyloceanibacter superfactus</name>
    <dbReference type="NCBI Taxonomy" id="1774969"/>
    <lineage>
        <taxon>Bacteria</taxon>
        <taxon>Pseudomonadati</taxon>
        <taxon>Pseudomonadota</taxon>
        <taxon>Alphaproteobacteria</taxon>
        <taxon>Hyphomicrobiales</taxon>
        <taxon>Hyphomicrobiaceae</taxon>
        <taxon>Methyloceanibacter</taxon>
    </lineage>
</organism>
<dbReference type="InterPro" id="IPR011989">
    <property type="entry name" value="ARM-like"/>
</dbReference>
<accession>A0A1E3VWY5</accession>
<keyword evidence="8" id="KW-1185">Reference proteome</keyword>
<keyword evidence="4" id="KW-1133">Transmembrane helix</keyword>
<gene>
    <name evidence="7" type="ORF">AUC69_01215</name>
</gene>
<evidence type="ECO:0000256" key="3">
    <source>
        <dbReference type="SAM" id="MobiDB-lite"/>
    </source>
</evidence>
<dbReference type="STRING" id="1774969.AUC69_01215"/>
<name>A0A1E3VWY5_9HYPH</name>
<reference evidence="7 8" key="1">
    <citation type="journal article" date="2016" name="Environ. Microbiol.">
        <title>New Methyloceanibacter diversity from North Sea sediments includes methanotroph containing solely the soluble methane monooxygenase.</title>
        <authorList>
            <person name="Vekeman B."/>
            <person name="Kerckhof F.M."/>
            <person name="Cremers G."/>
            <person name="de Vos P."/>
            <person name="Vandamme P."/>
            <person name="Boon N."/>
            <person name="Op den Camp H.J."/>
            <person name="Heylen K."/>
        </authorList>
    </citation>
    <scope>NUCLEOTIDE SEQUENCE [LARGE SCALE GENOMIC DNA]</scope>
    <source>
        <strain evidence="7 8">R-67175</strain>
    </source>
</reference>
<dbReference type="InterPro" id="IPR011990">
    <property type="entry name" value="TPR-like_helical_dom_sf"/>
</dbReference>
<dbReference type="Gene3D" id="1.25.10.10">
    <property type="entry name" value="Leucine-rich Repeat Variant"/>
    <property type="match status" value="1"/>
</dbReference>
<feature type="repeat" description="TPR" evidence="2">
    <location>
        <begin position="696"/>
        <end position="729"/>
    </location>
</feature>
<sequence length="817" mass="88980">MTRRRRKSSSREKAGTPAAAAAEPKKGRAQGVSAPPARPKRWLWIAAGLAAVLVIGAGLGLQYIARSPTAPAALEPGMLAFVGSETCIGCHQEAGKLWHPSQHAHAMAHASEDTVLGDFDDARFDYFGTISRFFKKDGKFYVETDGPDGTLQSFEVKYTFGLEPLQQYLIEFPDGRVQALTIAWDSRTKEEGGQRWFHLYPDEHIGHDDPLHWTKLNQNWNFMCAECHSTGVAKNYDLKTGRFDTTWKEISVGCEACHGQGSAHVAWAKDWSPFAKKDTALGLLARFDERSGVTWTRATETGQPKRSATPARLRKEVEMCGRCHARRGIVSEDFVPGRSLSDSHVVSLIGRGLYQPDGQMLDEVYNYGSFKQSKMFAAGVTCSDCHDPHSAKLKAKGDQVCLQCHAGSYETVAHTHHEGDAAPSCVACHMPARTFMVIDERHDHSFRVPRPDLSATLGTDNACTDCHTDKSAQWAAAAIEDWYGPERKGFQTFGPAFHAAWTGAGDAPTLLSAVAGDADAPAFVRASALEELTAYPSRETAALVREGLADPDPMVRIAALDHLEAAPPAQLWPLVSPLLDDPVRGVRIKAAFLLGGIPLKDLPAADRNRLARAEGEFVAAQLLNGDRPEARSLLGRYYSRTGDMPKAEVEYRAALALSPHFAPAAVNLADLYRQTGRDADGEAVLVEALELSPQDGGLHHALGLTLVRLKRPAEAIEHLRRAAELEPGRARYAYVYAVGLESIGKRDEAIAVLEDTLKRHPGDRESLMALINFARAGGDSKTALRYAETLAEIEPDNEPLAGLIQQLRGEIAGSPGN</sequence>
<dbReference type="OrthoDB" id="9814800at2"/>
<dbReference type="EMBL" id="LPWF01000024">
    <property type="protein sequence ID" value="ODR97771.1"/>
    <property type="molecule type" value="Genomic_DNA"/>
</dbReference>
<dbReference type="InterPro" id="IPR019734">
    <property type="entry name" value="TPR_rpt"/>
</dbReference>
<dbReference type="SUPFAM" id="SSF48695">
    <property type="entry name" value="Multiheme cytochromes"/>
    <property type="match status" value="1"/>
</dbReference>
<dbReference type="GO" id="GO:0016491">
    <property type="term" value="F:oxidoreductase activity"/>
    <property type="evidence" value="ECO:0007669"/>
    <property type="project" value="TreeGrafter"/>
</dbReference>
<dbReference type="Pfam" id="PF09699">
    <property type="entry name" value="Paired_CXXCH_1"/>
    <property type="match status" value="1"/>
</dbReference>
<dbReference type="Gene3D" id="1.10.1130.10">
    <property type="entry name" value="Flavocytochrome C3, Chain A"/>
    <property type="match status" value="2"/>
</dbReference>
<feature type="transmembrane region" description="Helical" evidence="4">
    <location>
        <begin position="42"/>
        <end position="65"/>
    </location>
</feature>
<keyword evidence="4" id="KW-0812">Transmembrane</keyword>
<dbReference type="InterPro" id="IPR010177">
    <property type="entry name" value="Paired_CXXCH_1"/>
</dbReference>
<feature type="domain" description="Doubled CXXCH motif" evidence="5">
    <location>
        <begin position="377"/>
        <end position="406"/>
    </location>
</feature>
<keyword evidence="1" id="KW-0732">Signal</keyword>
<feature type="region of interest" description="Disordered" evidence="3">
    <location>
        <begin position="1"/>
        <end position="34"/>
    </location>
</feature>
<dbReference type="PANTHER" id="PTHR35038">
    <property type="entry name" value="DISSIMILATORY SULFITE REDUCTASE SIRA"/>
    <property type="match status" value="1"/>
</dbReference>